<dbReference type="SUPFAM" id="SSF48403">
    <property type="entry name" value="Ankyrin repeat"/>
    <property type="match status" value="1"/>
</dbReference>
<feature type="region of interest" description="Disordered" evidence="2">
    <location>
        <begin position="544"/>
        <end position="579"/>
    </location>
</feature>
<dbReference type="InterPro" id="IPR027417">
    <property type="entry name" value="P-loop_NTPase"/>
</dbReference>
<feature type="compositionally biased region" description="Acidic residues" evidence="2">
    <location>
        <begin position="566"/>
        <end position="579"/>
    </location>
</feature>
<evidence type="ECO:0000256" key="2">
    <source>
        <dbReference type="SAM" id="MobiDB-lite"/>
    </source>
</evidence>
<dbReference type="EMBL" id="LAZR01010868">
    <property type="protein sequence ID" value="KKM64607.1"/>
    <property type="molecule type" value="Genomic_DNA"/>
</dbReference>
<feature type="non-terminal residue" evidence="3">
    <location>
        <position position="1"/>
    </location>
</feature>
<evidence type="ECO:0000256" key="1">
    <source>
        <dbReference type="SAM" id="Coils"/>
    </source>
</evidence>
<evidence type="ECO:0000313" key="3">
    <source>
        <dbReference type="EMBL" id="KKM64607.1"/>
    </source>
</evidence>
<reference evidence="3" key="1">
    <citation type="journal article" date="2015" name="Nature">
        <title>Complex archaea that bridge the gap between prokaryotes and eukaryotes.</title>
        <authorList>
            <person name="Spang A."/>
            <person name="Saw J.H."/>
            <person name="Jorgensen S.L."/>
            <person name="Zaremba-Niedzwiedzka K."/>
            <person name="Martijn J."/>
            <person name="Lind A.E."/>
            <person name="van Eijk R."/>
            <person name="Schleper C."/>
            <person name="Guy L."/>
            <person name="Ettema T.J."/>
        </authorList>
    </citation>
    <scope>NUCLEOTIDE SEQUENCE</scope>
</reference>
<dbReference type="Gene3D" id="1.25.40.20">
    <property type="entry name" value="Ankyrin repeat-containing domain"/>
    <property type="match status" value="1"/>
</dbReference>
<sequence>NVKTMFYKHELSGKEVQILRSNYRNSPTITNIANKLLKIKNARFGSIDKESTYLVESLASNTGEVHLLNDSRNTRQQMNDNTMRSTKYAVLVMKPEDRADARKIFKTPLVFSIQEAKGLEYRNIIALNFISGNSSEFHEITKGVDPGQIEGEAINYSRGKDKSDKSLEAYKIYINSLYVAVTRGIENLYILESSDRHDILRLLGLAKISDKVKLEEDVSSMEDWKEEARKLEMQGKKEQAEDIRKSILEIREPEWEPLTPGSISELKKQALDPGHYNKKAKDLLFHYAILNDDQDIIQRLSGLKYRKADNYESEMATVFRKYYSTYEKDDVQMVEQNIRKYGIDYRDRFNLTPLLAAVQSGSFKILDFLTSRNADSSLTDNTGKNALQIALFQSYIRPVYLRKLERILPYLLTDNISIMVEDRLVKIDNHKIEYFLLNFFISLQKVIVSNCATYFWSSQGVQAGDIERAVSAYPESFMQEYRKKRTYISANLSKNEIDGRNPYNKKLFKRLYRGYYTLNPGLAVRINDDWINIYDLMHTEEVKVPSPEEKQQMKEEYYKNLHEPGNIDDDYDDFDDYPF</sequence>
<dbReference type="AlphaFoldDB" id="A0A0F9M5V8"/>
<organism evidence="3">
    <name type="scientific">marine sediment metagenome</name>
    <dbReference type="NCBI Taxonomy" id="412755"/>
    <lineage>
        <taxon>unclassified sequences</taxon>
        <taxon>metagenomes</taxon>
        <taxon>ecological metagenomes</taxon>
    </lineage>
</organism>
<dbReference type="InterPro" id="IPR036770">
    <property type="entry name" value="Ankyrin_rpt-contain_sf"/>
</dbReference>
<name>A0A0F9M5V8_9ZZZZ</name>
<accession>A0A0F9M5V8</accession>
<feature type="coiled-coil region" evidence="1">
    <location>
        <begin position="214"/>
        <end position="241"/>
    </location>
</feature>
<gene>
    <name evidence="3" type="ORF">LCGC14_1499670</name>
</gene>
<comment type="caution">
    <text evidence="3">The sequence shown here is derived from an EMBL/GenBank/DDBJ whole genome shotgun (WGS) entry which is preliminary data.</text>
</comment>
<proteinExistence type="predicted"/>
<dbReference type="PROSITE" id="PS50088">
    <property type="entry name" value="ANK_REPEAT"/>
    <property type="match status" value="1"/>
</dbReference>
<keyword evidence="1" id="KW-0175">Coiled coil</keyword>
<protein>
    <submittedName>
        <fullName evidence="3">Uncharacterized protein</fullName>
    </submittedName>
</protein>
<feature type="compositionally biased region" description="Basic and acidic residues" evidence="2">
    <location>
        <begin position="544"/>
        <end position="562"/>
    </location>
</feature>
<dbReference type="Gene3D" id="3.40.50.300">
    <property type="entry name" value="P-loop containing nucleotide triphosphate hydrolases"/>
    <property type="match status" value="1"/>
</dbReference>
<dbReference type="SUPFAM" id="SSF52540">
    <property type="entry name" value="P-loop containing nucleoside triphosphate hydrolases"/>
    <property type="match status" value="1"/>
</dbReference>
<dbReference type="InterPro" id="IPR002110">
    <property type="entry name" value="Ankyrin_rpt"/>
</dbReference>